<protein>
    <submittedName>
        <fullName evidence="4">Forkhead-associated protein</fullName>
    </submittedName>
</protein>
<dbReference type="Gene3D" id="2.60.200.20">
    <property type="match status" value="1"/>
</dbReference>
<evidence type="ECO:0000259" key="3">
    <source>
        <dbReference type="PROSITE" id="PS50006"/>
    </source>
</evidence>
<dbReference type="Pfam" id="PF00498">
    <property type="entry name" value="FHA"/>
    <property type="match status" value="1"/>
</dbReference>
<gene>
    <name evidence="4" type="ordered locus">Jden_0554</name>
</gene>
<dbReference type="CDD" id="cd00060">
    <property type="entry name" value="FHA"/>
    <property type="match status" value="1"/>
</dbReference>
<dbReference type="EMBL" id="CP001706">
    <property type="protein sequence ID" value="ACV08218.1"/>
    <property type="molecule type" value="Genomic_DNA"/>
</dbReference>
<dbReference type="Proteomes" id="UP000000628">
    <property type="component" value="Chromosome"/>
</dbReference>
<dbReference type="OrthoDB" id="5485098at2"/>
<dbReference type="RefSeq" id="WP_015770847.1">
    <property type="nucleotide sequence ID" value="NC_013174.1"/>
</dbReference>
<dbReference type="InterPro" id="IPR008984">
    <property type="entry name" value="SMAD_FHA_dom_sf"/>
</dbReference>
<evidence type="ECO:0000313" key="4">
    <source>
        <dbReference type="EMBL" id="ACV08218.1"/>
    </source>
</evidence>
<keyword evidence="1" id="KW-0597">Phosphoprotein</keyword>
<dbReference type="eggNOG" id="COG1716">
    <property type="taxonomic scope" value="Bacteria"/>
</dbReference>
<dbReference type="HOGENOM" id="CLU_733135_0_0_11"/>
<name>C7R0R1_JONDD</name>
<accession>C7R0R1</accession>
<organism evidence="4 5">
    <name type="scientific">Jonesia denitrificans (strain ATCC 14870 / DSM 20603 / BCRC 15368 / CIP 55.134 / JCM 11481 / NBRC 15587 / NCTC 10816 / Prevot 55134)</name>
    <name type="common">Listeria denitrificans</name>
    <dbReference type="NCBI Taxonomy" id="471856"/>
    <lineage>
        <taxon>Bacteria</taxon>
        <taxon>Bacillati</taxon>
        <taxon>Actinomycetota</taxon>
        <taxon>Actinomycetes</taxon>
        <taxon>Micrococcales</taxon>
        <taxon>Jonesiaceae</taxon>
        <taxon>Jonesia</taxon>
    </lineage>
</organism>
<keyword evidence="5" id="KW-1185">Reference proteome</keyword>
<feature type="domain" description="FHA" evidence="3">
    <location>
        <begin position="283"/>
        <end position="344"/>
    </location>
</feature>
<dbReference type="STRING" id="471856.Jden_0554"/>
<proteinExistence type="predicted"/>
<evidence type="ECO:0000313" key="5">
    <source>
        <dbReference type="Proteomes" id="UP000000628"/>
    </source>
</evidence>
<sequence>MFSYSPGDQIALVVDHFAVLLPGDTKTSIIHTIWERCYSTTHRGLLGILQAVTSAVDPTLENLPDFVLVERREHGRLSDVRIAVSGDAIARVKQTNDDAIHEVSGRHIAMWLEQGYSSVEFLEIGEHRGSQSYPIVSGVVRCSGLIWEAEVPTGTSPQSSPLAVISPPSAPLHTIDEDLGRTLIEIPDEWLSDHDVDESRADYAMDQSLSLDDVNEQRDDAEYPPAHQQAVEPVGAATSAGTGGGGYASAPAPFAASAAPPPMVGAGVVRFSHGEVVELGSPIVIGRRPSHDGAGAPVTARLISVPSPSKDISRNHVMIRIEAGHVLAEDLDSVNGTVLRRRGEPERTLPAREPVLILNDDVVDLGDGVSLEFIGVR</sequence>
<dbReference type="SUPFAM" id="SSF49879">
    <property type="entry name" value="SMAD/FHA domain"/>
    <property type="match status" value="1"/>
</dbReference>
<evidence type="ECO:0000256" key="1">
    <source>
        <dbReference type="ARBA" id="ARBA00022553"/>
    </source>
</evidence>
<dbReference type="PROSITE" id="PS50006">
    <property type="entry name" value="FHA_DOMAIN"/>
    <property type="match status" value="1"/>
</dbReference>
<evidence type="ECO:0000256" key="2">
    <source>
        <dbReference type="SAM" id="MobiDB-lite"/>
    </source>
</evidence>
<feature type="region of interest" description="Disordered" evidence="2">
    <location>
        <begin position="219"/>
        <end position="246"/>
    </location>
</feature>
<reference evidence="4 5" key="1">
    <citation type="journal article" date="2009" name="Stand. Genomic Sci.">
        <title>Complete genome sequence of Jonesia denitrificans type strain (Prevot 55134).</title>
        <authorList>
            <person name="Pukall R."/>
            <person name="Gehrich-Schroter G."/>
            <person name="Lapidus A."/>
            <person name="Nolan M."/>
            <person name="Glavina Del Rio T."/>
            <person name="Lucas S."/>
            <person name="Chen F."/>
            <person name="Tice H."/>
            <person name="Pitluck S."/>
            <person name="Cheng J.F."/>
            <person name="Copeland A."/>
            <person name="Saunders E."/>
            <person name="Brettin T."/>
            <person name="Detter J.C."/>
            <person name="Bruce D."/>
            <person name="Goodwin L."/>
            <person name="Pati A."/>
            <person name="Ivanova N."/>
            <person name="Mavromatis K."/>
            <person name="Ovchinnikova G."/>
            <person name="Chen A."/>
            <person name="Palaniappan K."/>
            <person name="Land M."/>
            <person name="Hauser L."/>
            <person name="Chang Y.J."/>
            <person name="Jeffries C.D."/>
            <person name="Chain P."/>
            <person name="Goker M."/>
            <person name="Bristow J."/>
            <person name="Eisen J.A."/>
            <person name="Markowitz V."/>
            <person name="Hugenholtz P."/>
            <person name="Kyrpides N.C."/>
            <person name="Klenk H.P."/>
            <person name="Han C."/>
        </authorList>
    </citation>
    <scope>NUCLEOTIDE SEQUENCE [LARGE SCALE GENOMIC DNA]</scope>
    <source>
        <strain evidence="5">ATCC 14870 / DSM 20603 / BCRC 15368 / CIP 55.134 / JCM 11481 / NBRC 15587 / NCTC 10816 / Prevot 55134</strain>
    </source>
</reference>
<dbReference type="KEGG" id="jde:Jden_0554"/>
<dbReference type="AlphaFoldDB" id="C7R0R1"/>
<dbReference type="InterPro" id="IPR000253">
    <property type="entry name" value="FHA_dom"/>
</dbReference>